<dbReference type="SUPFAM" id="SSF117892">
    <property type="entry name" value="Band 7/SPFH domain"/>
    <property type="match status" value="1"/>
</dbReference>
<dbReference type="InterPro" id="IPR036013">
    <property type="entry name" value="Band_7/SPFH_dom_sf"/>
</dbReference>
<evidence type="ECO:0000313" key="4">
    <source>
        <dbReference type="EMBL" id="ACZ09475.1"/>
    </source>
</evidence>
<sequence>MKYVIGEGERVLVFKNERLVEYLKSGTYKISRLSNKKYEKYVCEGLFETERNLDFLLQYERLAEELQVLDVQEDEILIYYKDGIFQGGFYEGKYAFWNVVGRNSYAKLDLKTAFEMDEKVKNVFSKTKLGEMFDIIEIEDYHIALYFKSGVYEKVLKSGTYAASKKYFKNTFQKIDLREVMVYDETMEKIFDTEPEMIHDFDIKKVREKELLLWYQDDLFKGKCLAGSYLFWNKLKDNYFEIIDLNNGIEIDEKYLDILDKLEGVYTKYEVKDYEAGLLIIDNQYRKTLKSGVYYFWNGHQKIEVYPVDLRIKQLDMQGEEILTKDRVLLKFNFIAQYRVVDPITNYKEINNVENQIYILVQMILRGYVGVNYLEDLLENRIEIGKYVLEKVKKEERKYGIELLDAGIKDIKLAEMSGLENAAYREPVKKEKEPESEFLVKEEVPEEVKVDIENIIKKEPEYMEKLEEKEEAEAAAENNETEEIEPEAVQEEEQEQEKISEESASAILEELSKILAKNSKK</sequence>
<dbReference type="Proteomes" id="UP000000845">
    <property type="component" value="Chromosome"/>
</dbReference>
<dbReference type="SMART" id="SM00244">
    <property type="entry name" value="PHB"/>
    <property type="match status" value="1"/>
</dbReference>
<dbReference type="Pfam" id="PF01145">
    <property type="entry name" value="Band_7"/>
    <property type="match status" value="1"/>
</dbReference>
<evidence type="ECO:0000256" key="1">
    <source>
        <dbReference type="ARBA" id="ARBA00008164"/>
    </source>
</evidence>
<dbReference type="EMBL" id="CP001739">
    <property type="protein sequence ID" value="ACZ09475.1"/>
    <property type="molecule type" value="Genomic_DNA"/>
</dbReference>
<proteinExistence type="inferred from homology"/>
<name>D1AMA1_SEBTE</name>
<dbReference type="PANTHER" id="PTHR10264">
    <property type="entry name" value="BAND 7 PROTEIN-RELATED"/>
    <property type="match status" value="1"/>
</dbReference>
<evidence type="ECO:0000313" key="5">
    <source>
        <dbReference type="Proteomes" id="UP000000845"/>
    </source>
</evidence>
<feature type="compositionally biased region" description="Acidic residues" evidence="2">
    <location>
        <begin position="469"/>
        <end position="495"/>
    </location>
</feature>
<comment type="similarity">
    <text evidence="1">Belongs to the band 7/mec-2 family.</text>
</comment>
<dbReference type="AlphaFoldDB" id="D1AMA1"/>
<reference evidence="4 5" key="2">
    <citation type="journal article" date="2010" name="Stand. Genomic Sci.">
        <title>Complete genome sequence of Sebaldella termitidis type strain (NCTC 11300).</title>
        <authorList>
            <person name="Harmon-Smith M."/>
            <person name="Celia L."/>
            <person name="Chertkov O."/>
            <person name="Lapidus A."/>
            <person name="Copeland A."/>
            <person name="Glavina Del Rio T."/>
            <person name="Nolan M."/>
            <person name="Lucas S."/>
            <person name="Tice H."/>
            <person name="Cheng J.F."/>
            <person name="Han C."/>
            <person name="Detter J.C."/>
            <person name="Bruce D."/>
            <person name="Goodwin L."/>
            <person name="Pitluck S."/>
            <person name="Pati A."/>
            <person name="Liolios K."/>
            <person name="Ivanova N."/>
            <person name="Mavromatis K."/>
            <person name="Mikhailova N."/>
            <person name="Chen A."/>
            <person name="Palaniappan K."/>
            <person name="Land M."/>
            <person name="Hauser L."/>
            <person name="Chang Y.J."/>
            <person name="Jeffries C.D."/>
            <person name="Brettin T."/>
            <person name="Goker M."/>
            <person name="Beck B."/>
            <person name="Bristow J."/>
            <person name="Eisen J.A."/>
            <person name="Markowitz V."/>
            <person name="Hugenholtz P."/>
            <person name="Kyrpides N.C."/>
            <person name="Klenk H.P."/>
            <person name="Chen F."/>
        </authorList>
    </citation>
    <scope>NUCLEOTIDE SEQUENCE [LARGE SCALE GENOMIC DNA]</scope>
    <source>
        <strain evidence="5">ATCC 33386 / NCTC 11300</strain>
    </source>
</reference>
<dbReference type="STRING" id="526218.Sterm_2630"/>
<evidence type="ECO:0000256" key="2">
    <source>
        <dbReference type="SAM" id="MobiDB-lite"/>
    </source>
</evidence>
<accession>D1AMA1</accession>
<dbReference type="RefSeq" id="WP_012862069.1">
    <property type="nucleotide sequence ID" value="NC_013517.1"/>
</dbReference>
<dbReference type="KEGG" id="str:Sterm_2630"/>
<dbReference type="PANTHER" id="PTHR10264:SF19">
    <property type="entry name" value="AT06885P-RELATED"/>
    <property type="match status" value="1"/>
</dbReference>
<dbReference type="HOGENOM" id="CLU_027197_1_1_0"/>
<dbReference type="InterPro" id="IPR001107">
    <property type="entry name" value="Band_7"/>
</dbReference>
<protein>
    <submittedName>
        <fullName evidence="4">Band 7 protein</fullName>
    </submittedName>
</protein>
<feature type="domain" description="Band 7" evidence="3">
    <location>
        <begin position="269"/>
        <end position="426"/>
    </location>
</feature>
<dbReference type="eggNOG" id="COG0330">
    <property type="taxonomic scope" value="Bacteria"/>
</dbReference>
<evidence type="ECO:0000259" key="3">
    <source>
        <dbReference type="SMART" id="SM00244"/>
    </source>
</evidence>
<keyword evidence="5" id="KW-1185">Reference proteome</keyword>
<gene>
    <name evidence="4" type="ordered locus">Sterm_2630</name>
</gene>
<dbReference type="InterPro" id="IPR043202">
    <property type="entry name" value="Band-7_stomatin-like"/>
</dbReference>
<dbReference type="Gene3D" id="3.30.479.30">
    <property type="entry name" value="Band 7 domain"/>
    <property type="match status" value="1"/>
</dbReference>
<reference evidence="5" key="1">
    <citation type="submission" date="2009-09" db="EMBL/GenBank/DDBJ databases">
        <title>The complete chromosome of Sebaldella termitidis ATCC 33386.</title>
        <authorList>
            <consortium name="US DOE Joint Genome Institute (JGI-PGF)"/>
            <person name="Lucas S."/>
            <person name="Copeland A."/>
            <person name="Lapidus A."/>
            <person name="Glavina del Rio T."/>
            <person name="Dalin E."/>
            <person name="Tice H."/>
            <person name="Bruce D."/>
            <person name="Goodwin L."/>
            <person name="Pitluck S."/>
            <person name="Kyrpides N."/>
            <person name="Mavromatis K."/>
            <person name="Ivanova N."/>
            <person name="Mikhailova N."/>
            <person name="Sims D."/>
            <person name="Meincke L."/>
            <person name="Brettin T."/>
            <person name="Detter J.C."/>
            <person name="Han C."/>
            <person name="Larimer F."/>
            <person name="Land M."/>
            <person name="Hauser L."/>
            <person name="Markowitz V."/>
            <person name="Cheng J.F."/>
            <person name="Hugenholtz P."/>
            <person name="Woyke T."/>
            <person name="Wu D."/>
            <person name="Eisen J.A."/>
        </authorList>
    </citation>
    <scope>NUCLEOTIDE SEQUENCE [LARGE SCALE GENOMIC DNA]</scope>
    <source>
        <strain evidence="5">ATCC 33386 / NCTC 11300</strain>
    </source>
</reference>
<dbReference type="GO" id="GO:0005886">
    <property type="term" value="C:plasma membrane"/>
    <property type="evidence" value="ECO:0007669"/>
    <property type="project" value="InterPro"/>
</dbReference>
<feature type="region of interest" description="Disordered" evidence="2">
    <location>
        <begin position="466"/>
        <end position="505"/>
    </location>
</feature>
<organism evidence="4 5">
    <name type="scientific">Sebaldella termitidis (strain ATCC 33386 / NCTC 11300)</name>
    <dbReference type="NCBI Taxonomy" id="526218"/>
    <lineage>
        <taxon>Bacteria</taxon>
        <taxon>Fusobacteriati</taxon>
        <taxon>Fusobacteriota</taxon>
        <taxon>Fusobacteriia</taxon>
        <taxon>Fusobacteriales</taxon>
        <taxon>Leptotrichiaceae</taxon>
        <taxon>Sebaldella</taxon>
    </lineage>
</organism>